<keyword evidence="4" id="KW-0808">Transferase</keyword>
<dbReference type="GO" id="GO:0000155">
    <property type="term" value="F:phosphorelay sensor kinase activity"/>
    <property type="evidence" value="ECO:0007669"/>
    <property type="project" value="InterPro"/>
</dbReference>
<dbReference type="InterPro" id="IPR050351">
    <property type="entry name" value="BphY/WalK/GraS-like"/>
</dbReference>
<evidence type="ECO:0000256" key="7">
    <source>
        <dbReference type="ARBA" id="ARBA00023136"/>
    </source>
</evidence>
<dbReference type="Gene3D" id="1.10.287.130">
    <property type="match status" value="1"/>
</dbReference>
<keyword evidence="6" id="KW-0902">Two-component regulatory system</keyword>
<dbReference type="InterPro" id="IPR036890">
    <property type="entry name" value="HATPase_C_sf"/>
</dbReference>
<keyword evidence="3" id="KW-0597">Phosphoprotein</keyword>
<evidence type="ECO:0000256" key="5">
    <source>
        <dbReference type="ARBA" id="ARBA00022777"/>
    </source>
</evidence>
<evidence type="ECO:0000313" key="8">
    <source>
        <dbReference type="EMBL" id="QIJ71407.1"/>
    </source>
</evidence>
<dbReference type="EMBL" id="CP048877">
    <property type="protein sequence ID" value="QIJ71407.1"/>
    <property type="molecule type" value="Genomic_DNA"/>
</dbReference>
<dbReference type="EC" id="2.7.13.3" evidence="2"/>
<dbReference type="SUPFAM" id="SSF47384">
    <property type="entry name" value="Homodimeric domain of signal transducing histidine kinase"/>
    <property type="match status" value="1"/>
</dbReference>
<dbReference type="KEGG" id="tav:G4V39_03555"/>
<dbReference type="FunFam" id="3.30.565.10:FF:000006">
    <property type="entry name" value="Sensor histidine kinase WalK"/>
    <property type="match status" value="1"/>
</dbReference>
<comment type="catalytic activity">
    <reaction evidence="1">
        <text>ATP + protein L-histidine = ADP + protein N-phospho-L-histidine.</text>
        <dbReference type="EC" id="2.7.13.3"/>
    </reaction>
</comment>
<dbReference type="FunFam" id="1.10.287.130:FF:000001">
    <property type="entry name" value="Two-component sensor histidine kinase"/>
    <property type="match status" value="1"/>
</dbReference>
<dbReference type="AlphaFoldDB" id="A0A6G7PUZ3"/>
<dbReference type="GO" id="GO:0004721">
    <property type="term" value="F:phosphoprotein phosphatase activity"/>
    <property type="evidence" value="ECO:0007669"/>
    <property type="project" value="TreeGrafter"/>
</dbReference>
<protein>
    <recommendedName>
        <fullName evidence="2">histidine kinase</fullName>
        <ecNumber evidence="2">2.7.13.3</ecNumber>
    </recommendedName>
</protein>
<dbReference type="PROSITE" id="PS50109">
    <property type="entry name" value="HIS_KIN"/>
    <property type="match status" value="1"/>
</dbReference>
<evidence type="ECO:0000256" key="2">
    <source>
        <dbReference type="ARBA" id="ARBA00012438"/>
    </source>
</evidence>
<dbReference type="PRINTS" id="PR00344">
    <property type="entry name" value="BCTRLSENSOR"/>
</dbReference>
<evidence type="ECO:0000313" key="9">
    <source>
        <dbReference type="Proteomes" id="UP000502179"/>
    </source>
</evidence>
<dbReference type="Proteomes" id="UP000502179">
    <property type="component" value="Chromosome"/>
</dbReference>
<dbReference type="Pfam" id="PF02518">
    <property type="entry name" value="HATPase_c"/>
    <property type="match status" value="1"/>
</dbReference>
<dbReference type="InterPro" id="IPR005467">
    <property type="entry name" value="His_kinase_dom"/>
</dbReference>
<evidence type="ECO:0000256" key="4">
    <source>
        <dbReference type="ARBA" id="ARBA00022679"/>
    </source>
</evidence>
<accession>A0A6G7PUZ3</accession>
<dbReference type="PANTHER" id="PTHR45453">
    <property type="entry name" value="PHOSPHATE REGULON SENSOR PROTEIN PHOR"/>
    <property type="match status" value="1"/>
</dbReference>
<dbReference type="InterPro" id="IPR003594">
    <property type="entry name" value="HATPase_dom"/>
</dbReference>
<dbReference type="SMART" id="SM00387">
    <property type="entry name" value="HATPase_c"/>
    <property type="match status" value="1"/>
</dbReference>
<gene>
    <name evidence="8" type="ORF">G4V39_03555</name>
</gene>
<keyword evidence="9" id="KW-1185">Reference proteome</keyword>
<evidence type="ECO:0000256" key="6">
    <source>
        <dbReference type="ARBA" id="ARBA00023012"/>
    </source>
</evidence>
<dbReference type="SUPFAM" id="SSF55874">
    <property type="entry name" value="ATPase domain of HSP90 chaperone/DNA topoisomerase II/histidine kinase"/>
    <property type="match status" value="1"/>
</dbReference>
<dbReference type="CDD" id="cd00075">
    <property type="entry name" value="HATPase"/>
    <property type="match status" value="1"/>
</dbReference>
<dbReference type="Gene3D" id="3.30.565.10">
    <property type="entry name" value="Histidine kinase-like ATPase, C-terminal domain"/>
    <property type="match status" value="1"/>
</dbReference>
<name>A0A6G7PUZ3_9BACT</name>
<reference evidence="8 9" key="1">
    <citation type="submission" date="2020-02" db="EMBL/GenBank/DDBJ databases">
        <title>Genome analysis of Thermosulfuriphilus ammonigenes ST65T, an anaerobic thermophilic chemolithoautotrophic bacterium isolated from a deep-sea hydrothermal vent.</title>
        <authorList>
            <person name="Slobodkina G."/>
            <person name="Allioux M."/>
            <person name="Merkel A."/>
            <person name="Alain K."/>
            <person name="Jebbar M."/>
            <person name="Slobodkin A."/>
        </authorList>
    </citation>
    <scope>NUCLEOTIDE SEQUENCE [LARGE SCALE GENOMIC DNA]</scope>
    <source>
        <strain evidence="8 9">ST65</strain>
    </source>
</reference>
<sequence>MALLDHSGKILQTNSLFSFLLPAPDPQGRNIREILRKPEFVAALTREEEITVYLDPSWTGRGHLEVRLIPLAERKVLLLKDVTRIRQMEVSQRDFIANVSHELKTPLTAIAGYAETILEESQDEIISHSARVILKHSERLTKLIRNLLTLSSLKGHLLEEKILLEAVVLQSLEAVTSLAREKQIKLTFKGKGQVFLRGKEDLLVQALINILENAIKFSPPGSKVELTTETEGPWIKITIADQGPGIPEEAKERIFERFYQAGRDRRQGAGLGLAITKEIITVHGGCIWAENLPSGGAAFHIILPAIP</sequence>
<evidence type="ECO:0000256" key="1">
    <source>
        <dbReference type="ARBA" id="ARBA00000085"/>
    </source>
</evidence>
<dbReference type="InterPro" id="IPR003661">
    <property type="entry name" value="HisK_dim/P_dom"/>
</dbReference>
<dbReference type="RefSeq" id="WP_166031628.1">
    <property type="nucleotide sequence ID" value="NZ_CP048877.1"/>
</dbReference>
<organism evidence="8 9">
    <name type="scientific">Thermosulfuriphilus ammonigenes</name>
    <dbReference type="NCBI Taxonomy" id="1936021"/>
    <lineage>
        <taxon>Bacteria</taxon>
        <taxon>Pseudomonadati</taxon>
        <taxon>Thermodesulfobacteriota</taxon>
        <taxon>Thermodesulfobacteria</taxon>
        <taxon>Thermodesulfobacteriales</taxon>
        <taxon>Thermodesulfobacteriaceae</taxon>
        <taxon>Thermosulfuriphilus</taxon>
    </lineage>
</organism>
<evidence type="ECO:0000256" key="3">
    <source>
        <dbReference type="ARBA" id="ARBA00022553"/>
    </source>
</evidence>
<dbReference type="GO" id="GO:0005886">
    <property type="term" value="C:plasma membrane"/>
    <property type="evidence" value="ECO:0007669"/>
    <property type="project" value="TreeGrafter"/>
</dbReference>
<dbReference type="GO" id="GO:0016036">
    <property type="term" value="P:cellular response to phosphate starvation"/>
    <property type="evidence" value="ECO:0007669"/>
    <property type="project" value="TreeGrafter"/>
</dbReference>
<dbReference type="InterPro" id="IPR036097">
    <property type="entry name" value="HisK_dim/P_sf"/>
</dbReference>
<dbReference type="PANTHER" id="PTHR45453:SF1">
    <property type="entry name" value="PHOSPHATE REGULON SENSOR PROTEIN PHOR"/>
    <property type="match status" value="1"/>
</dbReference>
<keyword evidence="5" id="KW-0418">Kinase</keyword>
<dbReference type="InterPro" id="IPR004358">
    <property type="entry name" value="Sig_transdc_His_kin-like_C"/>
</dbReference>
<proteinExistence type="predicted"/>
<dbReference type="CDD" id="cd00082">
    <property type="entry name" value="HisKA"/>
    <property type="match status" value="1"/>
</dbReference>
<dbReference type="Pfam" id="PF00512">
    <property type="entry name" value="HisKA"/>
    <property type="match status" value="1"/>
</dbReference>
<keyword evidence="7" id="KW-0472">Membrane</keyword>
<dbReference type="SMART" id="SM00388">
    <property type="entry name" value="HisKA"/>
    <property type="match status" value="1"/>
</dbReference>